<organism evidence="2 3">
    <name type="scientific">Candidatus Roizmanbacteria bacterium CG_4_9_14_0_2_um_filter_39_13</name>
    <dbReference type="NCBI Taxonomy" id="1974839"/>
    <lineage>
        <taxon>Bacteria</taxon>
        <taxon>Candidatus Roizmaniibacteriota</taxon>
    </lineage>
</organism>
<sequence length="105" mass="12453">MNISQINILDFGIKFASILFFVIWKYYWHITEKIADREKPKSSTYPKITFLRRESTTIIGLFILLQLIGWDIFPMSDNLAVQVFGMLLVGGWYWNRNFGKKITRK</sequence>
<keyword evidence="1" id="KW-0812">Transmembrane</keyword>
<name>A0A2M8EXS1_9BACT</name>
<comment type="caution">
    <text evidence="2">The sequence shown here is derived from an EMBL/GenBank/DDBJ whole genome shotgun (WGS) entry which is preliminary data.</text>
</comment>
<keyword evidence="1" id="KW-0472">Membrane</keyword>
<accession>A0A2M8EXS1</accession>
<dbReference type="AlphaFoldDB" id="A0A2M8EXS1"/>
<reference evidence="3" key="1">
    <citation type="submission" date="2017-09" db="EMBL/GenBank/DDBJ databases">
        <title>Depth-based differentiation of microbial function through sediment-hosted aquifers and enrichment of novel symbionts in the deep terrestrial subsurface.</title>
        <authorList>
            <person name="Probst A.J."/>
            <person name="Ladd B."/>
            <person name="Jarett J.K."/>
            <person name="Geller-Mcgrath D.E."/>
            <person name="Sieber C.M.K."/>
            <person name="Emerson J.B."/>
            <person name="Anantharaman K."/>
            <person name="Thomas B.C."/>
            <person name="Malmstrom R."/>
            <person name="Stieglmeier M."/>
            <person name="Klingl A."/>
            <person name="Woyke T."/>
            <person name="Ryan C.M."/>
            <person name="Banfield J.F."/>
        </authorList>
    </citation>
    <scope>NUCLEOTIDE SEQUENCE [LARGE SCALE GENOMIC DNA]</scope>
</reference>
<evidence type="ECO:0000313" key="3">
    <source>
        <dbReference type="Proteomes" id="UP000231383"/>
    </source>
</evidence>
<keyword evidence="1" id="KW-1133">Transmembrane helix</keyword>
<dbReference type="Proteomes" id="UP000231383">
    <property type="component" value="Unassembled WGS sequence"/>
</dbReference>
<proteinExistence type="predicted"/>
<gene>
    <name evidence="2" type="ORF">CO051_04815</name>
</gene>
<protein>
    <submittedName>
        <fullName evidence="2">Uncharacterized protein</fullName>
    </submittedName>
</protein>
<dbReference type="EMBL" id="PFSC01000124">
    <property type="protein sequence ID" value="PJC30934.1"/>
    <property type="molecule type" value="Genomic_DNA"/>
</dbReference>
<feature type="transmembrane region" description="Helical" evidence="1">
    <location>
        <begin position="79"/>
        <end position="95"/>
    </location>
</feature>
<feature type="transmembrane region" description="Helical" evidence="1">
    <location>
        <begin position="55"/>
        <end position="73"/>
    </location>
</feature>
<evidence type="ECO:0000313" key="2">
    <source>
        <dbReference type="EMBL" id="PJC30934.1"/>
    </source>
</evidence>
<evidence type="ECO:0000256" key="1">
    <source>
        <dbReference type="SAM" id="Phobius"/>
    </source>
</evidence>
<feature type="transmembrane region" description="Helical" evidence="1">
    <location>
        <begin position="6"/>
        <end position="27"/>
    </location>
</feature>